<dbReference type="InterPro" id="IPR018170">
    <property type="entry name" value="Aldo/ket_reductase_CS"/>
</dbReference>
<dbReference type="InterPro" id="IPR036812">
    <property type="entry name" value="NAD(P)_OxRdtase_dom_sf"/>
</dbReference>
<dbReference type="PROSITE" id="PS00062">
    <property type="entry name" value="ALDOKETO_REDUCTASE_2"/>
    <property type="match status" value="1"/>
</dbReference>
<dbReference type="PRINTS" id="PR00069">
    <property type="entry name" value="ALDKETRDTASE"/>
</dbReference>
<dbReference type="Gene3D" id="3.20.20.100">
    <property type="entry name" value="NADP-dependent oxidoreductase domain"/>
    <property type="match status" value="1"/>
</dbReference>
<dbReference type="EMBL" id="NRSH01000008">
    <property type="protein sequence ID" value="MBK1725757.1"/>
    <property type="molecule type" value="Genomic_DNA"/>
</dbReference>
<evidence type="ECO:0000259" key="2">
    <source>
        <dbReference type="Pfam" id="PF00248"/>
    </source>
</evidence>
<dbReference type="RefSeq" id="WP_200256220.1">
    <property type="nucleotide sequence ID" value="NZ_NRSH01000008.1"/>
</dbReference>
<dbReference type="Pfam" id="PF00248">
    <property type="entry name" value="Aldo_ket_red"/>
    <property type="match status" value="1"/>
</dbReference>
<accession>A0ABS1E3N0</accession>
<keyword evidence="4" id="KW-1185">Reference proteome</keyword>
<dbReference type="InterPro" id="IPR050523">
    <property type="entry name" value="AKR_Detox_Biosynth"/>
</dbReference>
<dbReference type="Proteomes" id="UP000738126">
    <property type="component" value="Unassembled WGS sequence"/>
</dbReference>
<keyword evidence="1" id="KW-0560">Oxidoreductase</keyword>
<name>A0ABS1E3N0_9GAMM</name>
<proteinExistence type="predicted"/>
<dbReference type="CDD" id="cd19148">
    <property type="entry name" value="AKR_AKR11B1"/>
    <property type="match status" value="1"/>
</dbReference>
<organism evidence="3 4">
    <name type="scientific">Halorhodospira neutriphila</name>
    <dbReference type="NCBI Taxonomy" id="168379"/>
    <lineage>
        <taxon>Bacteria</taxon>
        <taxon>Pseudomonadati</taxon>
        <taxon>Pseudomonadota</taxon>
        <taxon>Gammaproteobacteria</taxon>
        <taxon>Chromatiales</taxon>
        <taxon>Ectothiorhodospiraceae</taxon>
        <taxon>Halorhodospira</taxon>
    </lineage>
</organism>
<evidence type="ECO:0000256" key="1">
    <source>
        <dbReference type="ARBA" id="ARBA00023002"/>
    </source>
</evidence>
<dbReference type="InterPro" id="IPR020471">
    <property type="entry name" value="AKR"/>
</dbReference>
<evidence type="ECO:0000313" key="4">
    <source>
        <dbReference type="Proteomes" id="UP000738126"/>
    </source>
</evidence>
<comment type="caution">
    <text evidence="3">The sequence shown here is derived from an EMBL/GenBank/DDBJ whole genome shotgun (WGS) entry which is preliminary data.</text>
</comment>
<dbReference type="PANTHER" id="PTHR43364">
    <property type="entry name" value="NADH-SPECIFIC METHYLGLYOXAL REDUCTASE-RELATED"/>
    <property type="match status" value="1"/>
</dbReference>
<sequence>MVETTRIADTELTATRIGLGTWAIGGWLWGGSDEAEAVAAVQAAVDRGITLIDTAPVYGQGHSEELVGRALAEGGRRERVVLATKAGLEWVGGQPYRNATRERLEQEVDDSLRRLRTDVIDIHQVHWPDPLVPVEETAAAMRDLYEAGKIRAIGVSNFSPEQLERFRAEAPLHVVQPPYNLLERGIEADVLPYAREHGITTLTYGALCRGLLTGKMGPDTRFEGDDLRQMDPKFQEPRYSQYLRAVERLDAFAQERFGRRAIHLALAWVLAQPGVGVALWGARRPEQLEPLDGLEGIELDEAALREIDRILEESVTDPVGPEFMAPPSREEKPA</sequence>
<dbReference type="SUPFAM" id="SSF51430">
    <property type="entry name" value="NAD(P)-linked oxidoreductase"/>
    <property type="match status" value="1"/>
</dbReference>
<dbReference type="PANTHER" id="PTHR43364:SF4">
    <property type="entry name" value="NAD(P)-LINKED OXIDOREDUCTASE SUPERFAMILY PROTEIN"/>
    <property type="match status" value="1"/>
</dbReference>
<gene>
    <name evidence="3" type="ORF">CKO13_01710</name>
</gene>
<feature type="domain" description="NADP-dependent oxidoreductase" evidence="2">
    <location>
        <begin position="16"/>
        <end position="311"/>
    </location>
</feature>
<protein>
    <submittedName>
        <fullName evidence="3">General stress protein</fullName>
    </submittedName>
</protein>
<dbReference type="InterPro" id="IPR023210">
    <property type="entry name" value="NADP_OxRdtase_dom"/>
</dbReference>
<evidence type="ECO:0000313" key="3">
    <source>
        <dbReference type="EMBL" id="MBK1725757.1"/>
    </source>
</evidence>
<reference evidence="3 4" key="1">
    <citation type="journal article" date="2020" name="Microorganisms">
        <title>Osmotic Adaptation and Compatible Solute Biosynthesis of Phototrophic Bacteria as Revealed from Genome Analyses.</title>
        <authorList>
            <person name="Imhoff J.F."/>
            <person name="Rahn T."/>
            <person name="Kunzel S."/>
            <person name="Keller A."/>
            <person name="Neulinger S.C."/>
        </authorList>
    </citation>
    <scope>NUCLEOTIDE SEQUENCE [LARGE SCALE GENOMIC DNA]</scope>
    <source>
        <strain evidence="3 4">DSM 15116</strain>
    </source>
</reference>